<gene>
    <name evidence="1" type="ORF">HMPREF0400_00486</name>
</gene>
<name>D6LFJ2_9FUSO</name>
<protein>
    <submittedName>
        <fullName evidence="1">Uncharacterized protein</fullName>
    </submittedName>
</protein>
<dbReference type="AlphaFoldDB" id="D6LFJ2"/>
<dbReference type="EMBL" id="GG770381">
    <property type="protein sequence ID" value="EFG28927.2"/>
    <property type="molecule type" value="Genomic_DNA"/>
</dbReference>
<dbReference type="Proteomes" id="UP000003964">
    <property type="component" value="Unassembled WGS sequence"/>
</dbReference>
<evidence type="ECO:0000313" key="2">
    <source>
        <dbReference type="Proteomes" id="UP000003964"/>
    </source>
</evidence>
<evidence type="ECO:0000313" key="1">
    <source>
        <dbReference type="EMBL" id="EFG28927.2"/>
    </source>
</evidence>
<accession>D6LFJ2</accession>
<reference evidence="1 2" key="1">
    <citation type="submission" date="2010-03" db="EMBL/GenBank/DDBJ databases">
        <title>The Genome Sequence of Fusobacterium sp. 1_1_41FAA.</title>
        <authorList>
            <consortium name="The Broad Institute Genome Sequencing Platform"/>
            <person name="Ward D."/>
            <person name="Earl A."/>
            <person name="Feldgarden M."/>
            <person name="Gevers D."/>
            <person name="Young S.K."/>
            <person name="Zeng Q."/>
            <person name="Koehrsen M."/>
            <person name="Alvarado L."/>
            <person name="Berlin A."/>
            <person name="Borenstein D."/>
            <person name="Chapman S."/>
            <person name="Chen Z."/>
            <person name="Engels R."/>
            <person name="Freedman E."/>
            <person name="Gellesch M."/>
            <person name="Goldberg J."/>
            <person name="Griggs A."/>
            <person name="Gujja S."/>
            <person name="Heilman E."/>
            <person name="Heiman D."/>
            <person name="Hepburn T."/>
            <person name="Howarth C."/>
            <person name="Jen D."/>
            <person name="Larson L."/>
            <person name="Mehta T."/>
            <person name="Park D."/>
            <person name="Pearson M."/>
            <person name="Richards J."/>
            <person name="Roberts A."/>
            <person name="Saif S."/>
            <person name="Shea T."/>
            <person name="Shenoy N."/>
            <person name="Sisk P."/>
            <person name="Stolte C."/>
            <person name="Sykes S."/>
            <person name="Walk T."/>
            <person name="White J."/>
            <person name="Yandava C."/>
            <person name="Strauss J.C."/>
            <person name="Ambrose C.E."/>
            <person name="Allen-Vercoe E."/>
            <person name="Haas B."/>
            <person name="Henn M.R."/>
            <person name="Nusbaum C."/>
            <person name="Birren B."/>
        </authorList>
    </citation>
    <scope>NUCLEOTIDE SEQUENCE [LARGE SCALE GENOMIC DNA]</scope>
    <source>
        <strain evidence="1 2">1_1_41FAA</strain>
    </source>
</reference>
<proteinExistence type="predicted"/>
<sequence>MANKSNYYPRTLRLQSREVQMYAEADYSEGTTTYMWIMSKIQELAQSIVDEEKSRLAASISDSPKHLN</sequence>
<organism evidence="1 2">
    <name type="scientific">Fusobacterium periodonticum 1_1_41FAA</name>
    <dbReference type="NCBI Taxonomy" id="469621"/>
    <lineage>
        <taxon>Bacteria</taxon>
        <taxon>Fusobacteriati</taxon>
        <taxon>Fusobacteriota</taxon>
        <taxon>Fusobacteriia</taxon>
        <taxon>Fusobacteriales</taxon>
        <taxon>Fusobacteriaceae</taxon>
        <taxon>Fusobacterium</taxon>
    </lineage>
</organism>